<dbReference type="Proteomes" id="UP000786693">
    <property type="component" value="Unassembled WGS sequence"/>
</dbReference>
<gene>
    <name evidence="9 10" type="primary">cobD</name>
    <name evidence="10" type="ORF">JANAI62_06890</name>
</gene>
<evidence type="ECO:0000313" key="11">
    <source>
        <dbReference type="Proteomes" id="UP000786693"/>
    </source>
</evidence>
<comment type="caution">
    <text evidence="10">The sequence shown here is derived from an EMBL/GenBank/DDBJ whole genome shotgun (WGS) entry which is preliminary data.</text>
</comment>
<organism evidence="10 11">
    <name type="scientific">Jannaschia pagri</name>
    <dbReference type="NCBI Taxonomy" id="2829797"/>
    <lineage>
        <taxon>Bacteria</taxon>
        <taxon>Pseudomonadati</taxon>
        <taxon>Pseudomonadota</taxon>
        <taxon>Alphaproteobacteria</taxon>
        <taxon>Rhodobacterales</taxon>
        <taxon>Roseobacteraceae</taxon>
        <taxon>Jannaschia</taxon>
    </lineage>
</organism>
<comment type="similarity">
    <text evidence="3 9">Belongs to the CobD/CbiB family.</text>
</comment>
<keyword evidence="11" id="KW-1185">Reference proteome</keyword>
<dbReference type="Pfam" id="PF03186">
    <property type="entry name" value="CobD_Cbib"/>
    <property type="match status" value="1"/>
</dbReference>
<protein>
    <recommendedName>
        <fullName evidence="9">Cobalamin biosynthesis protein CobD</fullName>
    </recommendedName>
</protein>
<evidence type="ECO:0000256" key="5">
    <source>
        <dbReference type="ARBA" id="ARBA00022573"/>
    </source>
</evidence>
<feature type="transmembrane region" description="Helical" evidence="9">
    <location>
        <begin position="51"/>
        <end position="72"/>
    </location>
</feature>
<name>A0ABQ4NID2_9RHOB</name>
<dbReference type="PANTHER" id="PTHR34308">
    <property type="entry name" value="COBALAMIN BIOSYNTHESIS PROTEIN CBIB"/>
    <property type="match status" value="1"/>
</dbReference>
<keyword evidence="8 9" id="KW-0472">Membrane</keyword>
<sequence>MILAAAMVLDAVFGEPDWLWSRLPHPAVVLGRLVGRLEHSLNMGDNRRAKGVLAVAILLSLSWTVGGLIAWVPDAGLLEMLGAAILLAQRSLVTHVRAVADALRRGGATAGRLAVAMIVGRDTAQMDAPQIARAAIESGAENLSDGVIAPAFWFAIGGLPAMLAYKAVNTADSMIGYRTERYLEFGWAAARLDDALNWVPARLTAGLILLPHGAVGLWHRVPNDARLHRSPNAGWPEAAIAPVLDVALSGPRSYDGRLQEFPWVNPTGRREAGPDDIDRACTALWKTWAAALALVLVLTFLFF</sequence>
<evidence type="ECO:0000256" key="7">
    <source>
        <dbReference type="ARBA" id="ARBA00022989"/>
    </source>
</evidence>
<evidence type="ECO:0000256" key="6">
    <source>
        <dbReference type="ARBA" id="ARBA00022692"/>
    </source>
</evidence>
<dbReference type="HAMAP" id="MF_00024">
    <property type="entry name" value="CobD_CbiB"/>
    <property type="match status" value="1"/>
</dbReference>
<evidence type="ECO:0000256" key="3">
    <source>
        <dbReference type="ARBA" id="ARBA00006263"/>
    </source>
</evidence>
<proteinExistence type="inferred from homology"/>
<dbReference type="EMBL" id="BPFH01000001">
    <property type="protein sequence ID" value="GIT94066.1"/>
    <property type="molecule type" value="Genomic_DNA"/>
</dbReference>
<keyword evidence="7 9" id="KW-1133">Transmembrane helix</keyword>
<keyword evidence="6 9" id="KW-0812">Transmembrane</keyword>
<evidence type="ECO:0000256" key="1">
    <source>
        <dbReference type="ARBA" id="ARBA00004651"/>
    </source>
</evidence>
<comment type="function">
    <text evidence="9">Converts cobyric acid to cobinamide by the addition of aminopropanol on the F carboxylic group.</text>
</comment>
<feature type="transmembrane region" description="Helical" evidence="9">
    <location>
        <begin position="283"/>
        <end position="302"/>
    </location>
</feature>
<dbReference type="NCBIfam" id="TIGR00380">
    <property type="entry name" value="cobal_cbiB"/>
    <property type="match status" value="1"/>
</dbReference>
<evidence type="ECO:0000256" key="4">
    <source>
        <dbReference type="ARBA" id="ARBA00022475"/>
    </source>
</evidence>
<evidence type="ECO:0000256" key="2">
    <source>
        <dbReference type="ARBA" id="ARBA00004953"/>
    </source>
</evidence>
<evidence type="ECO:0000256" key="9">
    <source>
        <dbReference type="HAMAP-Rule" id="MF_00024"/>
    </source>
</evidence>
<evidence type="ECO:0000313" key="10">
    <source>
        <dbReference type="EMBL" id="GIT94066.1"/>
    </source>
</evidence>
<keyword evidence="4 9" id="KW-1003">Cell membrane</keyword>
<evidence type="ECO:0000256" key="8">
    <source>
        <dbReference type="ARBA" id="ARBA00023136"/>
    </source>
</evidence>
<dbReference type="InterPro" id="IPR004485">
    <property type="entry name" value="Cobalamin_biosynth_CobD/CbiB"/>
</dbReference>
<dbReference type="RefSeq" id="WP_220747563.1">
    <property type="nucleotide sequence ID" value="NZ_BPFH01000001.1"/>
</dbReference>
<keyword evidence="5 9" id="KW-0169">Cobalamin biosynthesis</keyword>
<reference evidence="10 11" key="1">
    <citation type="submission" date="2021-05" db="EMBL/GenBank/DDBJ databases">
        <title>Bacteria Genome sequencing.</title>
        <authorList>
            <person name="Takabe Y."/>
            <person name="Nakajima Y."/>
            <person name="Suzuki S."/>
            <person name="Shiozaki T."/>
        </authorList>
    </citation>
    <scope>NUCLEOTIDE SEQUENCE [LARGE SCALE GENOMIC DNA]</scope>
    <source>
        <strain evidence="10 11">AI_62</strain>
    </source>
</reference>
<comment type="subcellular location">
    <subcellularLocation>
        <location evidence="1 9">Cell membrane</location>
        <topology evidence="1 9">Multi-pass membrane protein</topology>
    </subcellularLocation>
</comment>
<dbReference type="PANTHER" id="PTHR34308:SF1">
    <property type="entry name" value="COBALAMIN BIOSYNTHESIS PROTEIN CBIB"/>
    <property type="match status" value="1"/>
</dbReference>
<comment type="pathway">
    <text evidence="2 9">Cofactor biosynthesis; adenosylcobalamin biosynthesis.</text>
</comment>
<comment type="caution">
    <text evidence="9">Lacks conserved residue(s) required for the propagation of feature annotation.</text>
</comment>
<accession>A0ABQ4NID2</accession>